<dbReference type="EMBL" id="WLCG01000001">
    <property type="protein sequence ID" value="MTB63464.1"/>
    <property type="molecule type" value="Genomic_DNA"/>
</dbReference>
<name>A0A6I4RA73_9STRE</name>
<evidence type="ECO:0000313" key="4">
    <source>
        <dbReference type="Proteomes" id="UP000435423"/>
    </source>
</evidence>
<reference evidence="2 4" key="1">
    <citation type="submission" date="2019-10" db="EMBL/GenBank/DDBJ databases">
        <title>Streptococcis sp, isolated from the respiratory tract of Marmot.</title>
        <authorList>
            <person name="Zhang G."/>
        </authorList>
    </citation>
    <scope>NUCLEOTIDE SEQUENCE [LARGE SCALE GENOMIC DNA]</scope>
    <source>
        <strain evidence="2">Zg-70</strain>
        <strain evidence="4">zg-70</strain>
    </source>
</reference>
<dbReference type="Proteomes" id="UP000435060">
    <property type="component" value="Unassembled WGS sequence"/>
</dbReference>
<dbReference type="AlphaFoldDB" id="A0A6I4RA73"/>
<reference evidence="1 3" key="2">
    <citation type="submission" date="2019-11" db="EMBL/GenBank/DDBJ databases">
        <title>Streptococcis sp. isolated from the respiratory tract of Marmot.</title>
        <authorList>
            <person name="Zhang G."/>
        </authorList>
    </citation>
    <scope>NUCLEOTIDE SEQUENCE [LARGE SCALE GENOMIC DNA]</scope>
    <source>
        <strain evidence="3">zg-86</strain>
        <strain evidence="1">Zg-86</strain>
    </source>
</reference>
<evidence type="ECO:0000313" key="2">
    <source>
        <dbReference type="EMBL" id="MWV55558.1"/>
    </source>
</evidence>
<comment type="caution">
    <text evidence="2">The sequence shown here is derived from an EMBL/GenBank/DDBJ whole genome shotgun (WGS) entry which is preliminary data.</text>
</comment>
<proteinExistence type="predicted"/>
<protein>
    <submittedName>
        <fullName evidence="2">Uncharacterized protein</fullName>
    </submittedName>
</protein>
<dbReference type="Proteomes" id="UP000435423">
    <property type="component" value="Unassembled WGS sequence"/>
</dbReference>
<accession>A0A6I4RA73</accession>
<evidence type="ECO:0000313" key="3">
    <source>
        <dbReference type="Proteomes" id="UP000435060"/>
    </source>
</evidence>
<sequence>MKKLSSLVLVIACVFATRDISTTSIKADEPDFSNSTIAHSNHTHLHRLTRDDQFGPITVRLTIYVELYTNGSFRQINAIHNHYLEVFSTSSPQLRAKIPDDACVSVWSSTDFPSTTLLYAYNATLFSRLTSPNKKLQKELDDAHFHKIERQLYRRSINQNGRFKLY</sequence>
<dbReference type="RefSeq" id="WP_154607611.1">
    <property type="nucleotide sequence ID" value="NZ_CP072115.1"/>
</dbReference>
<evidence type="ECO:0000313" key="1">
    <source>
        <dbReference type="EMBL" id="MTB63464.1"/>
    </source>
</evidence>
<keyword evidence="3" id="KW-1185">Reference proteome</keyword>
<dbReference type="EMBL" id="WUBJ01000001">
    <property type="protein sequence ID" value="MWV55558.1"/>
    <property type="molecule type" value="Genomic_DNA"/>
</dbReference>
<organism evidence="2 4">
    <name type="scientific">Streptococcus zhangguiae</name>
    <dbReference type="NCBI Taxonomy" id="2664091"/>
    <lineage>
        <taxon>Bacteria</taxon>
        <taxon>Bacillati</taxon>
        <taxon>Bacillota</taxon>
        <taxon>Bacilli</taxon>
        <taxon>Lactobacillales</taxon>
        <taxon>Streptococcaceae</taxon>
        <taxon>Streptococcus</taxon>
    </lineage>
</organism>
<gene>
    <name evidence="1" type="ORF">GGG87_00355</name>
    <name evidence="2" type="ORF">GGH11_00930</name>
</gene>